<proteinExistence type="predicted"/>
<dbReference type="SUPFAM" id="SSF51182">
    <property type="entry name" value="RmlC-like cupins"/>
    <property type="match status" value="1"/>
</dbReference>
<dbReference type="Pfam" id="PF13560">
    <property type="entry name" value="HTH_31"/>
    <property type="match status" value="1"/>
</dbReference>
<gene>
    <name evidence="2" type="primary">puuR_2</name>
    <name evidence="2" type="ORF">SAMEA4873653_04735</name>
</gene>
<dbReference type="AlphaFoldDB" id="A0A486TE80"/>
<dbReference type="SUPFAM" id="SSF47413">
    <property type="entry name" value="lambda repressor-like DNA-binding domains"/>
    <property type="match status" value="1"/>
</dbReference>
<dbReference type="InterPro" id="IPR014710">
    <property type="entry name" value="RmlC-like_jellyroll"/>
</dbReference>
<keyword evidence="1" id="KW-0238">DNA-binding</keyword>
<dbReference type="InterPro" id="IPR001387">
    <property type="entry name" value="Cro/C1-type_HTH"/>
</dbReference>
<reference evidence="2" key="1">
    <citation type="submission" date="2019-03" db="EMBL/GenBank/DDBJ databases">
        <authorList>
            <consortium name="Pathogen Informatics"/>
        </authorList>
    </citation>
    <scope>NUCLEOTIDE SEQUENCE</scope>
    <source>
        <strain evidence="2">5012STDY7626451</strain>
    </source>
</reference>
<organism evidence="2">
    <name type="scientific">Klebsiella pneumoniae</name>
    <dbReference type="NCBI Taxonomy" id="573"/>
    <lineage>
        <taxon>Bacteria</taxon>
        <taxon>Pseudomonadati</taxon>
        <taxon>Pseudomonadota</taxon>
        <taxon>Gammaproteobacteria</taxon>
        <taxon>Enterobacterales</taxon>
        <taxon>Enterobacteriaceae</taxon>
        <taxon>Klebsiella/Raoultella group</taxon>
        <taxon>Klebsiella</taxon>
        <taxon>Klebsiella pneumoniae complex</taxon>
    </lineage>
</organism>
<dbReference type="GO" id="GO:0003700">
    <property type="term" value="F:DNA-binding transcription factor activity"/>
    <property type="evidence" value="ECO:0007669"/>
    <property type="project" value="TreeGrafter"/>
</dbReference>
<dbReference type="InterPro" id="IPR050807">
    <property type="entry name" value="TransReg_Diox_bact_type"/>
</dbReference>
<dbReference type="Pfam" id="PF07883">
    <property type="entry name" value="Cupin_2"/>
    <property type="match status" value="1"/>
</dbReference>
<protein>
    <submittedName>
        <fullName evidence="2">Transcriptional regulator</fullName>
    </submittedName>
</protein>
<dbReference type="PANTHER" id="PTHR46797:SF1">
    <property type="entry name" value="METHYLPHOSPHONATE SYNTHASE"/>
    <property type="match status" value="1"/>
</dbReference>
<dbReference type="CDD" id="cd00093">
    <property type="entry name" value="HTH_XRE"/>
    <property type="match status" value="1"/>
</dbReference>
<dbReference type="InterPro" id="IPR010982">
    <property type="entry name" value="Lambda_DNA-bd_dom_sf"/>
</dbReference>
<dbReference type="PANTHER" id="PTHR46797">
    <property type="entry name" value="HTH-TYPE TRANSCRIPTIONAL REGULATOR"/>
    <property type="match status" value="1"/>
</dbReference>
<evidence type="ECO:0000313" key="2">
    <source>
        <dbReference type="EMBL" id="VGM24510.1"/>
    </source>
</evidence>
<dbReference type="Gene3D" id="1.10.260.40">
    <property type="entry name" value="lambda repressor-like DNA-binding domains"/>
    <property type="match status" value="1"/>
</dbReference>
<dbReference type="InterPro" id="IPR011051">
    <property type="entry name" value="RmlC_Cupin_sf"/>
</dbReference>
<accession>A0A486TE80</accession>
<dbReference type="PROSITE" id="PS50943">
    <property type="entry name" value="HTH_CROC1"/>
    <property type="match status" value="1"/>
</dbReference>
<dbReference type="GO" id="GO:0005829">
    <property type="term" value="C:cytosol"/>
    <property type="evidence" value="ECO:0007669"/>
    <property type="project" value="TreeGrafter"/>
</dbReference>
<sequence>MKQTDEKNADIKSTGTPLGMRLRHARLVQELTLKQLAQKVECSESLLSKLENDAASPSLAMLHRLAKALETSIADLMADDWTADRPVLKPEQRNRKRFLQRSKKGGIELENLTWHHKGGLLQGNIHIIEPGVASDGLIEHHGEEMGYVLEGALELRLGDHIWLLEQGDSFYFPSQIPHGYRNIGPVVAKVLWVNTPVTF</sequence>
<evidence type="ECO:0000256" key="1">
    <source>
        <dbReference type="ARBA" id="ARBA00023125"/>
    </source>
</evidence>
<name>A0A486TE80_KLEPN</name>
<dbReference type="GO" id="GO:0003677">
    <property type="term" value="F:DNA binding"/>
    <property type="evidence" value="ECO:0007669"/>
    <property type="project" value="UniProtKB-KW"/>
</dbReference>
<dbReference type="EMBL" id="CAAHCX010000008">
    <property type="protein sequence ID" value="VGM24510.1"/>
    <property type="molecule type" value="Genomic_DNA"/>
</dbReference>
<dbReference type="RefSeq" id="WP_032432508.1">
    <property type="nucleotide sequence ID" value="NZ_BIFI01000145.1"/>
</dbReference>
<dbReference type="SMART" id="SM00530">
    <property type="entry name" value="HTH_XRE"/>
    <property type="match status" value="1"/>
</dbReference>
<dbReference type="InterPro" id="IPR013096">
    <property type="entry name" value="Cupin_2"/>
</dbReference>
<dbReference type="CDD" id="cd02209">
    <property type="entry name" value="cupin_XRE_C"/>
    <property type="match status" value="1"/>
</dbReference>
<dbReference type="Gene3D" id="2.60.120.10">
    <property type="entry name" value="Jelly Rolls"/>
    <property type="match status" value="1"/>
</dbReference>